<dbReference type="PROSITE" id="PS50104">
    <property type="entry name" value="TIR"/>
    <property type="match status" value="1"/>
</dbReference>
<dbReference type="Pfam" id="PF20160">
    <property type="entry name" value="C-JID"/>
    <property type="match status" value="6"/>
</dbReference>
<dbReference type="Proteomes" id="UP000811246">
    <property type="component" value="Chromosome 15"/>
</dbReference>
<accession>A0A922A3P8</accession>
<feature type="domain" description="TIR" evidence="4">
    <location>
        <begin position="1"/>
        <end position="110"/>
    </location>
</feature>
<dbReference type="Pfam" id="PF01582">
    <property type="entry name" value="TIR"/>
    <property type="match status" value="1"/>
</dbReference>
<dbReference type="InterPro" id="IPR000157">
    <property type="entry name" value="TIR_dom"/>
</dbReference>
<gene>
    <name evidence="5" type="ORF">I3842_15G039800</name>
</gene>
<sequence>MYAVVVLSPHYAFSTWCLTELTKIVECMEKMGLILLPVFYHVDPSHVRHQKGTFAEAFVKHENNPKIVGDDKQTWKSALSKVGNISGWDLCNRDESTVIEEIVGVIHAKLNSTLSTVSKKLVGIDFRVDELINLYLNIRPDDVHFLGIWGMGGIGKTTLARAIYDKISSQFHSFSSFIADVREKSGGHGLVDLQKQLLSDLFKDNSDIKDVDRGKNKIRHRLRRKRVLVVVDDVDQTQQLEALAIERDLFGRGSVIIITTRHDQMLKERGLAEDEIYRAKELDHDDALQLFSWKAFKNDRPPEGFVELSEQIIHYAKGLPLALEVLGSYLCSPNVDFWESTLESLRQYPKKEIVDTLKISFDGLQENEKNIFLDIACYFKGEKYVDRVKSILESCDYHPSSGIEILISKSLITISGGRLWMHDLLQEMGHEIVRRQSQRDPSRQARLWLTNEIIRVLKNNNGTDRIEGIFLNSPPQEELHLNSGVFSEMKNLRLLKIIGNVHLSQGLSNLSTELRVMEWHGYPLSTFPMGFPPDKLVELNMRCSHIVQPWQGIKSLHKLKLVDLSDSQYFKETPDFTRAPNLKRLILRGCTNLLELHPSVGDLRDLIVLNLKDCASLKSLPCNIGWDSLEELILSGCSRLEKLPESVGNLKRLSQLHLDGCSKLDNMPKDLGNVERLEELDISGTAIRRVPSSFLRLKNLKMLNCQGCSGLPPQSLLGLLFGCFLPSSDIGFVLPDSFSGLRCLNKLNLSYCHLKDGAIPSDLSGLSSLLALDLSGNDFERSPESISQLFKLRAIFLRSCKRLRSLPELPSSVVSVAAEDCISLEEHSNELSAIVSDETGLALLRTCTPRESQGGKLGTLSLSTAEGDLMNERTIKANIDLARVISGTSSASRIPMWFQNPRMGSSITTRLHPDLDDSRKWLGFALYFVFQIHELETWESPRFSRLDFHLDREDFDQLLFHFGTDEGPLKEPLEKEFPKCLTHTPAGYWIYVPHIWFEKKSNEVDTWSYIEVSITTGSRFMKVQMCGARLVYEQNAHEFVDAVQTSKKMTTLNICDRKGHFKFQSSPGSGSGFHFLCLVAPENVGEVESSGSNLLDKGFTSNEILECNSKNSSSCSVEDPGCIDSDSTIGLKTLLQSLLLRCYEVNYAQNKMHKYIFPLSASPLWFTLHGMGPIVDVELPPNIYDDKGWIGFAVYVSYVIRDQTSVSRNIFGHLDAYDHDLECFFVFPPTPDTMVAGPSRLFLFHIPRVFFANKLNQRSKIRASFGTNNHNMEVVMCGIRLVYEQDLKGWVQTIVDCVLRSPEIHRQSYLRSFENQVNNLPNYVYDLAVSSECYPILPEDHERPPPFGYFSMERRNQFSKVLPSSSEEQINYDLFEKCLTQIIVGRDSKDSNSNHVIQAGAAYLNELSKGDPVKASIVNLVLNHFQDTHINKFHPYNTCFLQSEIPDYFCCHGGSSVPFHLPQNLNNNSDWIGIALCVVFTVNKNNQPLIHDNPAGSKIPYTLTCNLASNTGLEIIISHFVNTKFGNNSFIWLSYIPRAASFSESLNECDHMRAFFYSSSQELILQKCGHKLVYLDNMAELVGTIAQYAAMCPHYSKLINHQFDGDEDTSNTQSRIDDQEETSKSDSSDDEISRRTRIKGKSGNHLSKLNQKIRKCIKFLHNPRKEFHFFFACDHCFPPSEIPDFLTYRNIGPSMTIELPPIMHNGSKWAGLLICASFTYQENQIEFLGGLESEIPHHLICFLDTDIDSMRPIHVYRTAKEEFKWLHLHGFIWLFYIPIWWLPNGIQCCNHIEVSIMSDWPCWIVNNCGLRFLSTEDSADFMQLLLPFQVSFFDNWDLFYREILELDCAQQELFPHQTEGCTSTDSGFASNVESHPTSAENQAYILETSTIFLKRKLETLFSTLFEGLQNDYHGYFFPQGEIPLWFSNQNDGPSNSIEIQLPPNLYHNESWMGFVVWAVLSCPADSCNNSNPKTPAGCILHLDSNEGCLKPDLVLSIPRSILLNSDQLLVIHYVPPTILPSKLNQWSHVKAIVECNIPSVKTQICGIRHVYKQDVEGFVQTTAECAVAIPKEQLCYYYLSFVDKLDFLKTRGNRTKFRKRNFYAGHSPIIERRFQSLPKPPSICKHEAHQQCSTSKTFSNERVSNNTASGNGVEIVLPPGYLDCTSDSVFSLKTDFEYFFQKGVTAFNLSSTSCISTAYLPQTKVPKWFNHQSRGAFVNIHLPRNIMNDRNWMGLAICAAFSIHDDQHPIDLSRESRNSNVSHKLFCGLDTDLGGLIPLLVIPITKEKCMWFYLRGCLWLAYIPHGLLRNGLCNPCSQIKAIFGSNCPNLTVQNCSLRLLYRQDMEEFEQTFLKCFTPPFQYQNREVFHRNFEYSSCFLPCGITEWFSYHSNEALVGFELPPDFYNDSNWLGLAMCASFWVHEDDKVAHVKMLDLGNPHYLSCLLDTDIGSVVPLHSHRPFTEEEIKLVRQGEIMWLSFIPKGSLPEWLNQCTRIEASIASDCPSLRVQKCGFRILSQHNEAEFKETIRHCNKQNRHKDLETTSVTRPNSHPTLQDKGKRVVQ</sequence>
<feature type="compositionally biased region" description="Polar residues" evidence="3">
    <location>
        <begin position="2542"/>
        <end position="2553"/>
    </location>
</feature>
<dbReference type="Pfam" id="PF00931">
    <property type="entry name" value="NB-ARC"/>
    <property type="match status" value="1"/>
</dbReference>
<reference evidence="5" key="1">
    <citation type="submission" date="2021-01" db="EMBL/GenBank/DDBJ databases">
        <authorList>
            <person name="Lovell J.T."/>
            <person name="Bentley N."/>
            <person name="Bhattarai G."/>
            <person name="Jenkins J.W."/>
            <person name="Sreedasyam A."/>
            <person name="Alarcon Y."/>
            <person name="Bock C."/>
            <person name="Boston L."/>
            <person name="Carlson J."/>
            <person name="Cervantes K."/>
            <person name="Clermont K."/>
            <person name="Krom N."/>
            <person name="Kubenka K."/>
            <person name="Mamidi S."/>
            <person name="Mattison C."/>
            <person name="Monteros M."/>
            <person name="Pisani C."/>
            <person name="Plott C."/>
            <person name="Rajasekar S."/>
            <person name="Rhein H.S."/>
            <person name="Rohla C."/>
            <person name="Song M."/>
            <person name="Hilaire R.S."/>
            <person name="Shu S."/>
            <person name="Wells L."/>
            <person name="Wang X."/>
            <person name="Webber J."/>
            <person name="Heerema R.J."/>
            <person name="Klein P."/>
            <person name="Conner P."/>
            <person name="Grauke L."/>
            <person name="Grimwood J."/>
            <person name="Schmutz J."/>
            <person name="Randall J.J."/>
        </authorList>
    </citation>
    <scope>NUCLEOTIDE SEQUENCE</scope>
    <source>
        <tissue evidence="5">Leaf</tissue>
    </source>
</reference>
<feature type="compositionally biased region" description="Basic and acidic residues" evidence="3">
    <location>
        <begin position="1615"/>
        <end position="1634"/>
    </location>
</feature>
<name>A0A922A3P8_CARIL</name>
<evidence type="ECO:0000259" key="4">
    <source>
        <dbReference type="PROSITE" id="PS50104"/>
    </source>
</evidence>
<evidence type="ECO:0000313" key="6">
    <source>
        <dbReference type="Proteomes" id="UP000811246"/>
    </source>
</evidence>
<keyword evidence="2" id="KW-0677">Repeat</keyword>
<feature type="region of interest" description="Disordered" evidence="3">
    <location>
        <begin position="1603"/>
        <end position="1637"/>
    </location>
</feature>
<dbReference type="PANTHER" id="PTHR11017">
    <property type="entry name" value="LEUCINE-RICH REPEAT-CONTAINING PROTEIN"/>
    <property type="match status" value="1"/>
</dbReference>
<evidence type="ECO:0000256" key="2">
    <source>
        <dbReference type="ARBA" id="ARBA00022737"/>
    </source>
</evidence>
<feature type="compositionally biased region" description="Basic and acidic residues" evidence="3">
    <location>
        <begin position="2554"/>
        <end position="2563"/>
    </location>
</feature>
<dbReference type="InterPro" id="IPR044974">
    <property type="entry name" value="Disease_R_plants"/>
</dbReference>
<dbReference type="InterPro" id="IPR045344">
    <property type="entry name" value="C-JID"/>
</dbReference>
<protein>
    <recommendedName>
        <fullName evidence="4">TIR domain-containing protein</fullName>
    </recommendedName>
</protein>
<evidence type="ECO:0000256" key="3">
    <source>
        <dbReference type="SAM" id="MobiDB-lite"/>
    </source>
</evidence>
<dbReference type="PANTHER" id="PTHR11017:SF527">
    <property type="entry name" value="TMV RESISTANCE PROTEIN N-LIKE"/>
    <property type="match status" value="1"/>
</dbReference>
<dbReference type="InterPro" id="IPR058192">
    <property type="entry name" value="WHD_ROQ1-like"/>
</dbReference>
<comment type="caution">
    <text evidence="5">The sequence shown here is derived from an EMBL/GenBank/DDBJ whole genome shotgun (WGS) entry which is preliminary data.</text>
</comment>
<dbReference type="GO" id="GO:0043531">
    <property type="term" value="F:ADP binding"/>
    <property type="evidence" value="ECO:0007669"/>
    <property type="project" value="InterPro"/>
</dbReference>
<evidence type="ECO:0000256" key="1">
    <source>
        <dbReference type="ARBA" id="ARBA00022614"/>
    </source>
</evidence>
<organism evidence="5 6">
    <name type="scientific">Carya illinoinensis</name>
    <name type="common">Pecan</name>
    <dbReference type="NCBI Taxonomy" id="32201"/>
    <lineage>
        <taxon>Eukaryota</taxon>
        <taxon>Viridiplantae</taxon>
        <taxon>Streptophyta</taxon>
        <taxon>Embryophyta</taxon>
        <taxon>Tracheophyta</taxon>
        <taxon>Spermatophyta</taxon>
        <taxon>Magnoliopsida</taxon>
        <taxon>eudicotyledons</taxon>
        <taxon>Gunneridae</taxon>
        <taxon>Pentapetalae</taxon>
        <taxon>rosids</taxon>
        <taxon>fabids</taxon>
        <taxon>Fagales</taxon>
        <taxon>Juglandaceae</taxon>
        <taxon>Carya</taxon>
    </lineage>
</organism>
<proteinExistence type="predicted"/>
<dbReference type="GO" id="GO:0006952">
    <property type="term" value="P:defense response"/>
    <property type="evidence" value="ECO:0007669"/>
    <property type="project" value="InterPro"/>
</dbReference>
<dbReference type="InterPro" id="IPR002182">
    <property type="entry name" value="NB-ARC"/>
</dbReference>
<keyword evidence="1" id="KW-0433">Leucine-rich repeat</keyword>
<dbReference type="Pfam" id="PF23282">
    <property type="entry name" value="WHD_ROQ1"/>
    <property type="match status" value="1"/>
</dbReference>
<evidence type="ECO:0000313" key="5">
    <source>
        <dbReference type="EMBL" id="KAG6674407.1"/>
    </source>
</evidence>
<dbReference type="GO" id="GO:0007165">
    <property type="term" value="P:signal transduction"/>
    <property type="evidence" value="ECO:0007669"/>
    <property type="project" value="InterPro"/>
</dbReference>
<dbReference type="EMBL" id="CM031839">
    <property type="protein sequence ID" value="KAG6674407.1"/>
    <property type="molecule type" value="Genomic_DNA"/>
</dbReference>
<feature type="region of interest" description="Disordered" evidence="3">
    <location>
        <begin position="2535"/>
        <end position="2563"/>
    </location>
</feature>